<dbReference type="Pfam" id="PF00126">
    <property type="entry name" value="HTH_1"/>
    <property type="match status" value="1"/>
</dbReference>
<evidence type="ECO:0000256" key="1">
    <source>
        <dbReference type="ARBA" id="ARBA00009437"/>
    </source>
</evidence>
<keyword evidence="2" id="KW-0805">Transcription regulation</keyword>
<evidence type="ECO:0000313" key="6">
    <source>
        <dbReference type="EMBL" id="VCU69877.1"/>
    </source>
</evidence>
<dbReference type="GO" id="GO:0003677">
    <property type="term" value="F:DNA binding"/>
    <property type="evidence" value="ECO:0007669"/>
    <property type="project" value="UniProtKB-KW"/>
</dbReference>
<dbReference type="OrthoDB" id="646694at2"/>
<dbReference type="SUPFAM" id="SSF53850">
    <property type="entry name" value="Periplasmic binding protein-like II"/>
    <property type="match status" value="1"/>
</dbReference>
<keyword evidence="4" id="KW-0804">Transcription</keyword>
<accession>A0A3P4B0P6</accession>
<dbReference type="GO" id="GO:0003700">
    <property type="term" value="F:DNA-binding transcription factor activity"/>
    <property type="evidence" value="ECO:0007669"/>
    <property type="project" value="InterPro"/>
</dbReference>
<dbReference type="CDD" id="cd08440">
    <property type="entry name" value="PBP2_LTTR_like_4"/>
    <property type="match status" value="1"/>
</dbReference>
<protein>
    <submittedName>
        <fullName evidence="6">HTH-type transcriptional activator CmpR</fullName>
    </submittedName>
</protein>
<evidence type="ECO:0000259" key="5">
    <source>
        <dbReference type="PROSITE" id="PS50931"/>
    </source>
</evidence>
<dbReference type="Gene3D" id="1.10.10.10">
    <property type="entry name" value="Winged helix-like DNA-binding domain superfamily/Winged helix DNA-binding domain"/>
    <property type="match status" value="1"/>
</dbReference>
<keyword evidence="3" id="KW-0238">DNA-binding</keyword>
<evidence type="ECO:0000256" key="3">
    <source>
        <dbReference type="ARBA" id="ARBA00023125"/>
    </source>
</evidence>
<reference evidence="6 7" key="1">
    <citation type="submission" date="2018-10" db="EMBL/GenBank/DDBJ databases">
        <authorList>
            <person name="Criscuolo A."/>
        </authorList>
    </citation>
    <scope>NUCLEOTIDE SEQUENCE [LARGE SCALE GENOMIC DNA]</scope>
    <source>
        <strain evidence="6">DnA1</strain>
    </source>
</reference>
<dbReference type="GO" id="GO:0005829">
    <property type="term" value="C:cytosol"/>
    <property type="evidence" value="ECO:0007669"/>
    <property type="project" value="TreeGrafter"/>
</dbReference>
<sequence>MSIETQLSLRQLRAFVAVYRFGKLASAAKSLAVTEPAISVMLRQMESVLNVRLFDRTARALIPTHAAHEAIGVAERILGDVAGLGERMDDLGLCRAGRVRVAATATVGAVLMPGAVRRFRERHPQVRLVLEDCAPDQFLAKVSSEQVDFGIGTPEQEDPQVETRVLLRDHLCLVCERDHPLARRRQVRWRELAREPLIAVRQGLGYGVRRRMDAAALSAGVTLDVAHEVNFLSSAFWMTAGGLGVSVWASALAARMPYDNLTRCRLVGPRVPIDFSLVSKRGRSLSPAAQAFVQTLREELDSMELL</sequence>
<dbReference type="SUPFAM" id="SSF46785">
    <property type="entry name" value="Winged helix' DNA-binding domain"/>
    <property type="match status" value="1"/>
</dbReference>
<dbReference type="PANTHER" id="PTHR30419:SF8">
    <property type="entry name" value="NITROGEN ASSIMILATION TRANSCRIPTIONAL ACTIVATOR-RELATED"/>
    <property type="match status" value="1"/>
</dbReference>
<evidence type="ECO:0000313" key="7">
    <source>
        <dbReference type="Proteomes" id="UP000277294"/>
    </source>
</evidence>
<dbReference type="AlphaFoldDB" id="A0A3P4B0P6"/>
<feature type="domain" description="HTH lysR-type" evidence="5">
    <location>
        <begin position="7"/>
        <end position="64"/>
    </location>
</feature>
<dbReference type="EMBL" id="UWPJ01000016">
    <property type="protein sequence ID" value="VCU69877.1"/>
    <property type="molecule type" value="Genomic_DNA"/>
</dbReference>
<dbReference type="PROSITE" id="PS50931">
    <property type="entry name" value="HTH_LYSR"/>
    <property type="match status" value="1"/>
</dbReference>
<dbReference type="InterPro" id="IPR000847">
    <property type="entry name" value="LysR_HTH_N"/>
</dbReference>
<dbReference type="InterPro" id="IPR036388">
    <property type="entry name" value="WH-like_DNA-bd_sf"/>
</dbReference>
<proteinExistence type="inferred from homology"/>
<dbReference type="InterPro" id="IPR036390">
    <property type="entry name" value="WH_DNA-bd_sf"/>
</dbReference>
<dbReference type="InterPro" id="IPR005119">
    <property type="entry name" value="LysR_subst-bd"/>
</dbReference>
<dbReference type="Pfam" id="PF03466">
    <property type="entry name" value="LysR_substrate"/>
    <property type="match status" value="1"/>
</dbReference>
<name>A0A3P4B0P6_9BURK</name>
<dbReference type="InterPro" id="IPR050950">
    <property type="entry name" value="HTH-type_LysR_regulators"/>
</dbReference>
<dbReference type="PANTHER" id="PTHR30419">
    <property type="entry name" value="HTH-TYPE TRANSCRIPTIONAL REGULATOR YBHD"/>
    <property type="match status" value="1"/>
</dbReference>
<dbReference type="PRINTS" id="PR00039">
    <property type="entry name" value="HTHLYSR"/>
</dbReference>
<dbReference type="Proteomes" id="UP000277294">
    <property type="component" value="Unassembled WGS sequence"/>
</dbReference>
<dbReference type="RefSeq" id="WP_124079387.1">
    <property type="nucleotide sequence ID" value="NZ_UWPJ01000016.1"/>
</dbReference>
<comment type="similarity">
    <text evidence="1">Belongs to the LysR transcriptional regulatory family.</text>
</comment>
<evidence type="ECO:0000256" key="2">
    <source>
        <dbReference type="ARBA" id="ARBA00023015"/>
    </source>
</evidence>
<gene>
    <name evidence="6" type="primary">cmpR_2</name>
    <name evidence="6" type="ORF">PIGHUM_01942</name>
</gene>
<dbReference type="Gene3D" id="3.40.190.290">
    <property type="match status" value="1"/>
</dbReference>
<evidence type="ECO:0000256" key="4">
    <source>
        <dbReference type="ARBA" id="ARBA00023163"/>
    </source>
</evidence>
<organism evidence="6 7">
    <name type="scientific">Pigmentiphaga humi</name>
    <dbReference type="NCBI Taxonomy" id="2478468"/>
    <lineage>
        <taxon>Bacteria</taxon>
        <taxon>Pseudomonadati</taxon>
        <taxon>Pseudomonadota</taxon>
        <taxon>Betaproteobacteria</taxon>
        <taxon>Burkholderiales</taxon>
        <taxon>Alcaligenaceae</taxon>
        <taxon>Pigmentiphaga</taxon>
    </lineage>
</organism>
<keyword evidence="7" id="KW-1185">Reference proteome</keyword>